<feature type="transmembrane region" description="Helical" evidence="1">
    <location>
        <begin position="49"/>
        <end position="69"/>
    </location>
</feature>
<evidence type="ECO:0000256" key="1">
    <source>
        <dbReference type="SAM" id="Phobius"/>
    </source>
</evidence>
<dbReference type="KEGG" id="sphl:LPB140_08220"/>
<dbReference type="AlphaFoldDB" id="A0A1L3JF17"/>
<dbReference type="STRING" id="1913578.LPB140_08220"/>
<sequence>MLIGLLLAVILIVQINQPFPEMAWMQHLPTMLLIIFSPLLLRRWPINDAALAFIILFLILHSIGGRYAYSNVPYNRWSQDIFGFHLNEIMGWTRNHYDRLVHYFFGFCALLPFAQLSKSAGHSASFSVKLAIGFVLAASCIYEIFEWLLTIFMAGETAARYNGQQGDIWDAQKDMALAAIGAMTLYWPVKKWIDH</sequence>
<keyword evidence="3" id="KW-1185">Reference proteome</keyword>
<gene>
    <name evidence="2" type="ORF">LPB140_08220</name>
</gene>
<keyword evidence="1" id="KW-1133">Transmembrane helix</keyword>
<feature type="transmembrane region" description="Helical" evidence="1">
    <location>
        <begin position="130"/>
        <end position="154"/>
    </location>
</feature>
<evidence type="ECO:0000313" key="3">
    <source>
        <dbReference type="Proteomes" id="UP000242561"/>
    </source>
</evidence>
<accession>A0A1L3JF17</accession>
<evidence type="ECO:0000313" key="2">
    <source>
        <dbReference type="EMBL" id="APG63714.1"/>
    </source>
</evidence>
<proteinExistence type="predicted"/>
<evidence type="ECO:0008006" key="4">
    <source>
        <dbReference type="Google" id="ProtNLM"/>
    </source>
</evidence>
<dbReference type="Proteomes" id="UP000242561">
    <property type="component" value="Chromosome"/>
</dbReference>
<keyword evidence="1" id="KW-0812">Transmembrane</keyword>
<dbReference type="EMBL" id="CP018154">
    <property type="protein sequence ID" value="APG63714.1"/>
    <property type="molecule type" value="Genomic_DNA"/>
</dbReference>
<dbReference type="InterPro" id="IPR014509">
    <property type="entry name" value="YjdF-like"/>
</dbReference>
<keyword evidence="1" id="KW-0472">Membrane</keyword>
<name>A0A1L3JF17_9SPHN</name>
<organism evidence="2 3">
    <name type="scientific">Sphingorhabdus lutea</name>
    <dbReference type="NCBI Taxonomy" id="1913578"/>
    <lineage>
        <taxon>Bacteria</taxon>
        <taxon>Pseudomonadati</taxon>
        <taxon>Pseudomonadota</taxon>
        <taxon>Alphaproteobacteria</taxon>
        <taxon>Sphingomonadales</taxon>
        <taxon>Sphingomonadaceae</taxon>
        <taxon>Sphingorhabdus</taxon>
    </lineage>
</organism>
<reference evidence="2 3" key="1">
    <citation type="submission" date="2016-11" db="EMBL/GenBank/DDBJ databases">
        <title>Sphingorhabdus sp. LPB0140, isolated from marine environment.</title>
        <authorList>
            <person name="Kim E."/>
            <person name="Yi H."/>
        </authorList>
    </citation>
    <scope>NUCLEOTIDE SEQUENCE [LARGE SCALE GENOMIC DNA]</scope>
    <source>
        <strain evidence="2 3">LPB0140</strain>
    </source>
</reference>
<feature type="transmembrane region" description="Helical" evidence="1">
    <location>
        <begin position="100"/>
        <end position="118"/>
    </location>
</feature>
<dbReference type="Pfam" id="PF09997">
    <property type="entry name" value="DUF2238"/>
    <property type="match status" value="1"/>
</dbReference>
<protein>
    <recommendedName>
        <fullName evidence="4">DUF2238 domain-containing protein</fullName>
    </recommendedName>
</protein>